<evidence type="ECO:0000313" key="2">
    <source>
        <dbReference type="Proteomes" id="UP001596398"/>
    </source>
</evidence>
<gene>
    <name evidence="1" type="ORF">ACFQJ4_03220</name>
</gene>
<dbReference type="AlphaFoldDB" id="A0ABD5ZLF3"/>
<dbReference type="InterPro" id="IPR055965">
    <property type="entry name" value="DUF7543"/>
</dbReference>
<keyword evidence="2" id="KW-1185">Reference proteome</keyword>
<comment type="caution">
    <text evidence="1">The sequence shown here is derived from an EMBL/GenBank/DDBJ whole genome shotgun (WGS) entry which is preliminary data.</text>
</comment>
<accession>A0ABD5ZLF3</accession>
<reference evidence="1 2" key="1">
    <citation type="journal article" date="2019" name="Int. J. Syst. Evol. Microbiol.">
        <title>The Global Catalogue of Microorganisms (GCM) 10K type strain sequencing project: providing services to taxonomists for standard genome sequencing and annotation.</title>
        <authorList>
            <consortium name="The Broad Institute Genomics Platform"/>
            <consortium name="The Broad Institute Genome Sequencing Center for Infectious Disease"/>
            <person name="Wu L."/>
            <person name="Ma J."/>
        </authorList>
    </citation>
    <scope>NUCLEOTIDE SEQUENCE [LARGE SCALE GENOMIC DNA]</scope>
    <source>
        <strain evidence="1 2">DT85</strain>
    </source>
</reference>
<protein>
    <submittedName>
        <fullName evidence="1">Uncharacterized protein</fullName>
    </submittedName>
</protein>
<dbReference type="GeneID" id="79265989"/>
<dbReference type="Pfam" id="PF24399">
    <property type="entry name" value="DUF7543"/>
    <property type="match status" value="1"/>
</dbReference>
<proteinExistence type="predicted"/>
<dbReference type="EMBL" id="JBHTAP010000001">
    <property type="protein sequence ID" value="MFC7234322.1"/>
    <property type="molecule type" value="Genomic_DNA"/>
</dbReference>
<organism evidence="1 2">
    <name type="scientific">Halosegnis marinus</name>
    <dbReference type="NCBI Taxonomy" id="3034023"/>
    <lineage>
        <taxon>Archaea</taxon>
        <taxon>Methanobacteriati</taxon>
        <taxon>Methanobacteriota</taxon>
        <taxon>Stenosarchaea group</taxon>
        <taxon>Halobacteria</taxon>
        <taxon>Halobacteriales</taxon>
        <taxon>Natronomonadaceae</taxon>
        <taxon>Halosegnis</taxon>
    </lineage>
</organism>
<dbReference type="Proteomes" id="UP001596398">
    <property type="component" value="Unassembled WGS sequence"/>
</dbReference>
<evidence type="ECO:0000313" key="1">
    <source>
        <dbReference type="EMBL" id="MFC7234322.1"/>
    </source>
</evidence>
<name>A0ABD5ZLF3_9EURY</name>
<sequence>MGWERTRDDERRIEWERTDGYARVVARETATGTWAVSLDRLEQAPDGQTYDHRTAPDRDAALDPATALLDANEVE</sequence>
<dbReference type="RefSeq" id="WP_276235324.1">
    <property type="nucleotide sequence ID" value="NZ_CP119802.1"/>
</dbReference>